<dbReference type="InterPro" id="IPR032451">
    <property type="entry name" value="SMARCC_C"/>
</dbReference>
<dbReference type="PROSITE" id="PS51294">
    <property type="entry name" value="HTH_MYB"/>
    <property type="match status" value="1"/>
</dbReference>
<evidence type="ECO:0000313" key="18">
    <source>
        <dbReference type="EMBL" id="KAJ8767222.1"/>
    </source>
</evidence>
<evidence type="ECO:0000256" key="12">
    <source>
        <dbReference type="SAM" id="MobiDB-lite"/>
    </source>
</evidence>
<evidence type="ECO:0000256" key="5">
    <source>
        <dbReference type="ARBA" id="ARBA00022833"/>
    </source>
</evidence>
<dbReference type="GO" id="GO:0008270">
    <property type="term" value="F:zinc ion binding"/>
    <property type="evidence" value="ECO:0007669"/>
    <property type="project" value="UniProtKB-KW"/>
</dbReference>
<evidence type="ECO:0000256" key="9">
    <source>
        <dbReference type="ARBA" id="ARBA00023242"/>
    </source>
</evidence>
<keyword evidence="4 10" id="KW-0863">Zinc-finger</keyword>
<keyword evidence="19" id="KW-1185">Reference proteome</keyword>
<evidence type="ECO:0000259" key="17">
    <source>
        <dbReference type="PROSITE" id="PS51294"/>
    </source>
</evidence>
<evidence type="ECO:0000256" key="6">
    <source>
        <dbReference type="ARBA" id="ARBA00023015"/>
    </source>
</evidence>
<dbReference type="PROSITE" id="PS50135">
    <property type="entry name" value="ZF_ZZ_2"/>
    <property type="match status" value="1"/>
</dbReference>
<feature type="domain" description="ZZ-type" evidence="14">
    <location>
        <begin position="293"/>
        <end position="347"/>
    </location>
</feature>
<dbReference type="Proteomes" id="UP001159364">
    <property type="component" value="Linkage Group LG04"/>
</dbReference>
<dbReference type="SUPFAM" id="SSF46689">
    <property type="entry name" value="Homeodomain-like"/>
    <property type="match status" value="2"/>
</dbReference>
<dbReference type="FunFam" id="1.10.10.60:FF:000014">
    <property type="entry name" value="SWI/SNF complex subunit SMARCC2 isoform C"/>
    <property type="match status" value="1"/>
</dbReference>
<dbReference type="PROSITE" id="PS50090">
    <property type="entry name" value="MYB_LIKE"/>
    <property type="match status" value="1"/>
</dbReference>
<feature type="region of interest" description="Disordered" evidence="12">
    <location>
        <begin position="957"/>
        <end position="979"/>
    </location>
</feature>
<dbReference type="EMBL" id="JAIWQS010000004">
    <property type="protein sequence ID" value="KAJ8767222.1"/>
    <property type="molecule type" value="Genomic_DNA"/>
</dbReference>
<evidence type="ECO:0000256" key="10">
    <source>
        <dbReference type="PROSITE-ProRule" id="PRU00228"/>
    </source>
</evidence>
<keyword evidence="7" id="KW-0238">DNA-binding</keyword>
<dbReference type="SMART" id="SM00291">
    <property type="entry name" value="ZnF_ZZ"/>
    <property type="match status" value="1"/>
</dbReference>
<feature type="region of interest" description="Disordered" evidence="12">
    <location>
        <begin position="731"/>
        <end position="807"/>
    </location>
</feature>
<dbReference type="Pfam" id="PF00249">
    <property type="entry name" value="Myb_DNA-binding"/>
    <property type="match status" value="1"/>
</dbReference>
<feature type="domain" description="HTH myb-type" evidence="17">
    <location>
        <begin position="353"/>
        <end position="401"/>
    </location>
</feature>
<evidence type="ECO:0000256" key="8">
    <source>
        <dbReference type="ARBA" id="ARBA00023163"/>
    </source>
</evidence>
<dbReference type="PROSITE" id="PS01357">
    <property type="entry name" value="ZF_ZZ_1"/>
    <property type="match status" value="1"/>
</dbReference>
<dbReference type="Gene3D" id="3.30.60.90">
    <property type="match status" value="1"/>
</dbReference>
<keyword evidence="11" id="KW-0175">Coiled coil</keyword>
<evidence type="ECO:0008006" key="20">
    <source>
        <dbReference type="Google" id="ProtNLM"/>
    </source>
</evidence>
<feature type="compositionally biased region" description="Polar residues" evidence="12">
    <location>
        <begin position="439"/>
        <end position="451"/>
    </location>
</feature>
<dbReference type="AlphaFoldDB" id="A0AAV8TK55"/>
<evidence type="ECO:0000256" key="2">
    <source>
        <dbReference type="ARBA" id="ARBA00022473"/>
    </source>
</evidence>
<dbReference type="SMART" id="SM00717">
    <property type="entry name" value="SANT"/>
    <property type="match status" value="1"/>
</dbReference>
<dbReference type="Pfam" id="PF00569">
    <property type="entry name" value="ZZ"/>
    <property type="match status" value="1"/>
</dbReference>
<dbReference type="CDD" id="cd00167">
    <property type="entry name" value="SANT"/>
    <property type="match status" value="1"/>
</dbReference>
<dbReference type="Pfam" id="PF04433">
    <property type="entry name" value="SWIRM"/>
    <property type="match status" value="1"/>
</dbReference>
<feature type="domain" description="SWIRM" evidence="15">
    <location>
        <begin position="134"/>
        <end position="231"/>
    </location>
</feature>
<feature type="compositionally biased region" description="Low complexity" evidence="12">
    <location>
        <begin position="38"/>
        <end position="47"/>
    </location>
</feature>
<dbReference type="InterPro" id="IPR009057">
    <property type="entry name" value="Homeodomain-like_sf"/>
</dbReference>
<feature type="region of interest" description="Disordered" evidence="12">
    <location>
        <begin position="650"/>
        <end position="699"/>
    </location>
</feature>
<evidence type="ECO:0000256" key="1">
    <source>
        <dbReference type="ARBA" id="ARBA00004123"/>
    </source>
</evidence>
<evidence type="ECO:0000313" key="19">
    <source>
        <dbReference type="Proteomes" id="UP001159364"/>
    </source>
</evidence>
<comment type="caution">
    <text evidence="18">The sequence shown here is derived from an EMBL/GenBank/DDBJ whole genome shotgun (WGS) entry which is preliminary data.</text>
</comment>
<evidence type="ECO:0000256" key="4">
    <source>
        <dbReference type="ARBA" id="ARBA00022771"/>
    </source>
</evidence>
<feature type="domain" description="Myb-like" evidence="13">
    <location>
        <begin position="353"/>
        <end position="397"/>
    </location>
</feature>
<dbReference type="PANTHER" id="PTHR12802">
    <property type="entry name" value="SWI/SNF COMPLEX-RELATED"/>
    <property type="match status" value="1"/>
</dbReference>
<dbReference type="InterPro" id="IPR017930">
    <property type="entry name" value="Myb_dom"/>
</dbReference>
<dbReference type="CDD" id="cd02336">
    <property type="entry name" value="ZZ_RSC8"/>
    <property type="match status" value="1"/>
</dbReference>
<feature type="compositionally biased region" description="Polar residues" evidence="12">
    <location>
        <begin position="769"/>
        <end position="790"/>
    </location>
</feature>
<evidence type="ECO:0000259" key="14">
    <source>
        <dbReference type="PROSITE" id="PS50135"/>
    </source>
</evidence>
<feature type="compositionally biased region" description="Basic residues" evidence="12">
    <location>
        <begin position="23"/>
        <end position="34"/>
    </location>
</feature>
<comment type="subcellular location">
    <subcellularLocation>
        <location evidence="1">Nucleus</location>
    </subcellularLocation>
</comment>
<dbReference type="PROSITE" id="PS51293">
    <property type="entry name" value="SANT"/>
    <property type="match status" value="1"/>
</dbReference>
<feature type="compositionally biased region" description="Basic and acidic residues" evidence="12">
    <location>
        <begin position="454"/>
        <end position="482"/>
    </location>
</feature>
<dbReference type="InterPro" id="IPR041984">
    <property type="entry name" value="Rsc8/Ssr1/Ssr2_ZZ"/>
</dbReference>
<feature type="compositionally biased region" description="Basic and acidic residues" evidence="12">
    <location>
        <begin position="672"/>
        <end position="699"/>
    </location>
</feature>
<evidence type="ECO:0000256" key="7">
    <source>
        <dbReference type="ARBA" id="ARBA00023125"/>
    </source>
</evidence>
<dbReference type="GO" id="GO:0003677">
    <property type="term" value="F:DNA binding"/>
    <property type="evidence" value="ECO:0007669"/>
    <property type="project" value="UniProtKB-KW"/>
</dbReference>
<keyword evidence="2" id="KW-0217">Developmental protein</keyword>
<keyword evidence="8" id="KW-0804">Transcription</keyword>
<keyword evidence="9" id="KW-0539">Nucleus</keyword>
<dbReference type="Pfam" id="PF16495">
    <property type="entry name" value="SWIRM-assoc_1"/>
    <property type="match status" value="1"/>
</dbReference>
<evidence type="ECO:0000259" key="15">
    <source>
        <dbReference type="PROSITE" id="PS50934"/>
    </source>
</evidence>
<dbReference type="SUPFAM" id="SSF57850">
    <property type="entry name" value="RING/U-box"/>
    <property type="match status" value="1"/>
</dbReference>
<dbReference type="PANTHER" id="PTHR12802:SF41">
    <property type="entry name" value="BRAHMA ASSOCIATED PROTEIN 155 KDA"/>
    <property type="match status" value="1"/>
</dbReference>
<reference evidence="18 19" key="1">
    <citation type="submission" date="2021-09" db="EMBL/GenBank/DDBJ databases">
        <title>Genomic insights and catalytic innovation underlie evolution of tropane alkaloids biosynthesis.</title>
        <authorList>
            <person name="Wang Y.-J."/>
            <person name="Tian T."/>
            <person name="Huang J.-P."/>
            <person name="Huang S.-X."/>
        </authorList>
    </citation>
    <scope>NUCLEOTIDE SEQUENCE [LARGE SCALE GENOMIC DNA]</scope>
    <source>
        <strain evidence="18">KIB-2018</strain>
        <tissue evidence="18">Leaf</tissue>
    </source>
</reference>
<feature type="compositionally biased region" description="Basic and acidic residues" evidence="12">
    <location>
        <begin position="592"/>
        <end position="606"/>
    </location>
</feature>
<dbReference type="InterPro" id="IPR017884">
    <property type="entry name" value="SANT_dom"/>
</dbReference>
<feature type="compositionally biased region" description="Basic and acidic residues" evidence="12">
    <location>
        <begin position="796"/>
        <end position="807"/>
    </location>
</feature>
<dbReference type="Gene3D" id="1.10.10.60">
    <property type="entry name" value="Homeodomain-like"/>
    <property type="match status" value="1"/>
</dbReference>
<evidence type="ECO:0000259" key="13">
    <source>
        <dbReference type="PROSITE" id="PS50090"/>
    </source>
</evidence>
<keyword evidence="5" id="KW-0862">Zinc</keyword>
<evidence type="ECO:0000256" key="11">
    <source>
        <dbReference type="SAM" id="Coils"/>
    </source>
</evidence>
<dbReference type="GO" id="GO:0005634">
    <property type="term" value="C:nucleus"/>
    <property type="evidence" value="ECO:0007669"/>
    <property type="project" value="UniProtKB-SubCell"/>
</dbReference>
<feature type="domain" description="SANT" evidence="16">
    <location>
        <begin position="350"/>
        <end position="401"/>
    </location>
</feature>
<dbReference type="InterPro" id="IPR007526">
    <property type="entry name" value="SWIRM"/>
</dbReference>
<gene>
    <name evidence="18" type="ORF">K2173_013619</name>
</gene>
<feature type="region of interest" description="Disordered" evidence="12">
    <location>
        <begin position="1"/>
        <end position="80"/>
    </location>
</feature>
<dbReference type="InterPro" id="IPR043145">
    <property type="entry name" value="Znf_ZZ_sf"/>
</dbReference>
<dbReference type="InterPro" id="IPR001005">
    <property type="entry name" value="SANT/Myb"/>
</dbReference>
<keyword evidence="6" id="KW-0805">Transcription regulation</keyword>
<keyword evidence="3" id="KW-0479">Metal-binding</keyword>
<feature type="region of interest" description="Disordered" evidence="12">
    <location>
        <begin position="592"/>
        <end position="624"/>
    </location>
</feature>
<feature type="region of interest" description="Disordered" evidence="12">
    <location>
        <begin position="430"/>
        <end position="482"/>
    </location>
</feature>
<accession>A0AAV8TK55</accession>
<evidence type="ECO:0000259" key="16">
    <source>
        <dbReference type="PROSITE" id="PS51293"/>
    </source>
</evidence>
<dbReference type="InterPro" id="IPR000433">
    <property type="entry name" value="Znf_ZZ"/>
</dbReference>
<evidence type="ECO:0000256" key="3">
    <source>
        <dbReference type="ARBA" id="ARBA00022723"/>
    </source>
</evidence>
<organism evidence="18 19">
    <name type="scientific">Erythroxylum novogranatense</name>
    <dbReference type="NCBI Taxonomy" id="1862640"/>
    <lineage>
        <taxon>Eukaryota</taxon>
        <taxon>Viridiplantae</taxon>
        <taxon>Streptophyta</taxon>
        <taxon>Embryophyta</taxon>
        <taxon>Tracheophyta</taxon>
        <taxon>Spermatophyta</taxon>
        <taxon>Magnoliopsida</taxon>
        <taxon>eudicotyledons</taxon>
        <taxon>Gunneridae</taxon>
        <taxon>Pentapetalae</taxon>
        <taxon>rosids</taxon>
        <taxon>fabids</taxon>
        <taxon>Malpighiales</taxon>
        <taxon>Erythroxylaceae</taxon>
        <taxon>Erythroxylum</taxon>
    </lineage>
</organism>
<feature type="coiled-coil region" evidence="11">
    <location>
        <begin position="102"/>
        <end position="129"/>
    </location>
</feature>
<dbReference type="PROSITE" id="PS50934">
    <property type="entry name" value="SWIRM"/>
    <property type="match status" value="1"/>
</dbReference>
<proteinExistence type="predicted"/>
<dbReference type="InterPro" id="IPR036388">
    <property type="entry name" value="WH-like_DNA-bd_sf"/>
</dbReference>
<dbReference type="Gene3D" id="1.10.10.10">
    <property type="entry name" value="Winged helix-like DNA-binding domain superfamily/Winged helix DNA-binding domain"/>
    <property type="match status" value="1"/>
</dbReference>
<name>A0AAV8TK55_9ROSI</name>
<sequence>MEERPAGVATGAESPATAEPPSSRRRAGGMKRKVNALSTSGSSSTPSKRLTRDKAAIVHSPIHNGPLTRARQGPNSFTGATASGHFGFEEKAAATSLQEMTKAMEEEKVTKLEELEAAMEADFESLRSRDPNVHVVPSHCGWFSWTKVHPLEERVMPSFFNGKSQTRTSDLYMKIRNWIIKKFHSNPNENIELKDLSELEVGDADAKQEVLEFLDYWGLINFHPFPEIDSAANMDDAETAKKDLLLENLFHFESVQPYQSATPKPNITTPAMPSGLFPDSAIAEDLLRPEGPSVDYHCNSCSADCSRKRYHCQKQADYDLCADCFNNGKFGSNMSSSDFILMEPAEIAGASGGKWTDQETLLLLEALELYKENWNEIAEHVATKTKAQCILHFLQMPIEDAFLDSVDDIEGGTKETADLAVTTVETSGSKILAERSDGKNGSNEDQPTSPLEASKLESAGEVKVSDETRKLDNVADSGKSEISDKCKAGQDLEENLALKALTEAFEAVGYLPMPGNQLSFAEVGNPVMALAAFMARLVGPDIATASARTSLKSLSSKSPGLQLAARHCFLLEDPPDDVKDQIDLHSATEMADHDVQNDNQNDKCEKNNSSNEDSDLEENITVDSSNAEVAEKVTSVNEEGTAVTCEKLETGESQECEDSKLLKDGSTSTLKESNETPSKSDCHSNSKDLLEEPSLEKHSQTITAAKVVDEGTDLKQLEKYEPSPSITLVSVEEPAKHVTSKNVDMGTDSLPLGKKVKHPQEKGVPNDIDMSSSQASEAGKSQQAHMSSSIGVDAGEDQKRSKSEKPACKQIKDDNMDKLKRAAVAAISAAAVKAKFLANQEEDQIKQLAISLIEKQLYKLELKLSFFHEMENMIMRVREQLERSKQRLFHERAQIIAARLGVPASASRQPPSSLPANRIAMNFANTVQRPPMGMAFQRPLMSRPLGTLAPNANQFISTSTAGSSIGPSGQDKFSSVGTK</sequence>
<protein>
    <recommendedName>
        <fullName evidence="20">SWI/SNF complex subunit SWI3D</fullName>
    </recommendedName>
</protein>